<dbReference type="AlphaFoldDB" id="A0A368RYW4"/>
<protein>
    <submittedName>
        <fullName evidence="1">Uncharacterized protein</fullName>
    </submittedName>
</protein>
<sequence length="107" mass="12456">MARLTVDGVARTMGCVSWFSLGRTRSPGGAGTRRPFLIPFRHHKLRMSWAMAAFERCRFAVRQTDRPDAKLNKKDRQQYARVRCRVSSMSIGQDTHFQWLYRAAQDH</sequence>
<dbReference type="EMBL" id="CM003534">
    <property type="protein sequence ID" value="RCV34760.1"/>
    <property type="molecule type" value="Genomic_DNA"/>
</dbReference>
<evidence type="ECO:0000313" key="1">
    <source>
        <dbReference type="EMBL" id="RCV34760.1"/>
    </source>
</evidence>
<accession>A0A368RYW4</accession>
<name>A0A368RYW4_SETIT</name>
<reference evidence="1" key="2">
    <citation type="submission" date="2015-07" db="EMBL/GenBank/DDBJ databases">
        <authorList>
            <person name="Noorani M."/>
        </authorList>
    </citation>
    <scope>NUCLEOTIDE SEQUENCE</scope>
    <source>
        <strain evidence="1">Yugu1</strain>
    </source>
</reference>
<gene>
    <name evidence="1" type="ORF">SETIT_7G184900v2</name>
</gene>
<proteinExistence type="predicted"/>
<reference evidence="1" key="1">
    <citation type="journal article" date="2012" name="Nat. Biotechnol.">
        <title>Reference genome sequence of the model plant Setaria.</title>
        <authorList>
            <person name="Bennetzen J.L."/>
            <person name="Schmutz J."/>
            <person name="Wang H."/>
            <person name="Percifield R."/>
            <person name="Hawkins J."/>
            <person name="Pontaroli A.C."/>
            <person name="Estep M."/>
            <person name="Feng L."/>
            <person name="Vaughn J.N."/>
            <person name="Grimwood J."/>
            <person name="Jenkins J."/>
            <person name="Barry K."/>
            <person name="Lindquist E."/>
            <person name="Hellsten U."/>
            <person name="Deshpande S."/>
            <person name="Wang X."/>
            <person name="Wu X."/>
            <person name="Mitros T."/>
            <person name="Triplett J."/>
            <person name="Yang X."/>
            <person name="Ye C.Y."/>
            <person name="Mauro-Herrera M."/>
            <person name="Wang L."/>
            <person name="Li P."/>
            <person name="Sharma M."/>
            <person name="Sharma R."/>
            <person name="Ronald P.C."/>
            <person name="Panaud O."/>
            <person name="Kellogg E.A."/>
            <person name="Brutnell T.P."/>
            <person name="Doust A.N."/>
            <person name="Tuskan G.A."/>
            <person name="Rokhsar D."/>
            <person name="Devos K.M."/>
        </authorList>
    </citation>
    <scope>NUCLEOTIDE SEQUENCE [LARGE SCALE GENOMIC DNA]</scope>
    <source>
        <strain evidence="1">Yugu1</strain>
    </source>
</reference>
<organism evidence="1">
    <name type="scientific">Setaria italica</name>
    <name type="common">Foxtail millet</name>
    <name type="synonym">Panicum italicum</name>
    <dbReference type="NCBI Taxonomy" id="4555"/>
    <lineage>
        <taxon>Eukaryota</taxon>
        <taxon>Viridiplantae</taxon>
        <taxon>Streptophyta</taxon>
        <taxon>Embryophyta</taxon>
        <taxon>Tracheophyta</taxon>
        <taxon>Spermatophyta</taxon>
        <taxon>Magnoliopsida</taxon>
        <taxon>Liliopsida</taxon>
        <taxon>Poales</taxon>
        <taxon>Poaceae</taxon>
        <taxon>PACMAD clade</taxon>
        <taxon>Panicoideae</taxon>
        <taxon>Panicodae</taxon>
        <taxon>Paniceae</taxon>
        <taxon>Cenchrinae</taxon>
        <taxon>Setaria</taxon>
    </lineage>
</organism>